<keyword evidence="12 16" id="KW-0472">Membrane</keyword>
<name>A0A558CY32_9PSEU</name>
<keyword evidence="7" id="KW-0479">Metal-binding</keyword>
<dbReference type="InterPro" id="IPR001505">
    <property type="entry name" value="Copper_CuA"/>
</dbReference>
<keyword evidence="10 16" id="KW-1133">Transmembrane helix</keyword>
<dbReference type="PRINTS" id="PR01166">
    <property type="entry name" value="CYCOXIDASEII"/>
</dbReference>
<dbReference type="InterPro" id="IPR014222">
    <property type="entry name" value="Cyt_c_oxidase_su2"/>
</dbReference>
<evidence type="ECO:0000256" key="8">
    <source>
        <dbReference type="ARBA" id="ARBA00022967"/>
    </source>
</evidence>
<dbReference type="Gene3D" id="2.60.40.420">
    <property type="entry name" value="Cupredoxins - blue copper proteins"/>
    <property type="match status" value="1"/>
</dbReference>
<evidence type="ECO:0000256" key="4">
    <source>
        <dbReference type="ARBA" id="ARBA00022448"/>
    </source>
</evidence>
<sequence>MRGSALHERLPLGQRGLSTQLGSPLLCQNTRRPGLKRVGKVAALAGLVALLATGCSGDEVLRFGWPVGVTEQADKMRWLWTWSVVAALVVGVIVWGLIFWSSAFHRKKKNADPTDLPRQFQYNVPLELFLVITPLVMVCVLFFFTATTESQVLDKKPNPDVTVNVIGFQWNWEFDYPNEAKDATGQTIKTVGSSSEIPLLVVPVGKTIQYNVRSTDVIHSFWVPEFHFKRDVFPYPEKNNQDASFQNTIDRPGSFVGRCAELCGPYHSMMNFEVRALPQNLYAQYIQLRTQINPATGVPNTAAEALAAMNCGELCTPHAVTTEPFNTNRTARTASG</sequence>
<evidence type="ECO:0000256" key="11">
    <source>
        <dbReference type="ARBA" id="ARBA00023008"/>
    </source>
</evidence>
<dbReference type="InterPro" id="IPR036257">
    <property type="entry name" value="Cyt_c_oxidase_su2_TM_sf"/>
</dbReference>
<dbReference type="GO" id="GO:0005507">
    <property type="term" value="F:copper ion binding"/>
    <property type="evidence" value="ECO:0007669"/>
    <property type="project" value="InterPro"/>
</dbReference>
<keyword evidence="6 16" id="KW-0812">Transmembrane</keyword>
<dbReference type="OrthoDB" id="9781261at2"/>
<keyword evidence="4" id="KW-0813">Transport</keyword>
<comment type="caution">
    <text evidence="18">The sequence shown here is derived from an EMBL/GenBank/DDBJ whole genome shotgun (WGS) entry which is preliminary data.</text>
</comment>
<dbReference type="NCBIfam" id="TIGR02866">
    <property type="entry name" value="CoxB"/>
    <property type="match status" value="1"/>
</dbReference>
<reference evidence="18 19" key="1">
    <citation type="submission" date="2019-07" db="EMBL/GenBank/DDBJ databases">
        <authorList>
            <person name="Duangmal K."/>
            <person name="Teo W.F.A."/>
        </authorList>
    </citation>
    <scope>NUCLEOTIDE SEQUENCE [LARGE SCALE GENOMIC DNA]</scope>
    <source>
        <strain evidence="18 19">TBRC 6029</strain>
    </source>
</reference>
<keyword evidence="8" id="KW-1278">Translocase</keyword>
<evidence type="ECO:0000256" key="7">
    <source>
        <dbReference type="ARBA" id="ARBA00022723"/>
    </source>
</evidence>
<dbReference type="SUPFAM" id="SSF81464">
    <property type="entry name" value="Cytochrome c oxidase subunit II-like, transmembrane region"/>
    <property type="match status" value="1"/>
</dbReference>
<evidence type="ECO:0000256" key="9">
    <source>
        <dbReference type="ARBA" id="ARBA00022982"/>
    </source>
</evidence>
<evidence type="ECO:0000256" key="5">
    <source>
        <dbReference type="ARBA" id="ARBA00022660"/>
    </source>
</evidence>
<evidence type="ECO:0000256" key="14">
    <source>
        <dbReference type="ARBA" id="ARBA00031399"/>
    </source>
</evidence>
<reference evidence="18 19" key="2">
    <citation type="submission" date="2019-08" db="EMBL/GenBank/DDBJ databases">
        <title>Amycolatopsis acidicola sp. nov., isolated from peat swamp forest soil.</title>
        <authorList>
            <person name="Srisuk N."/>
        </authorList>
    </citation>
    <scope>NUCLEOTIDE SEQUENCE [LARGE SCALE GENOMIC DNA]</scope>
    <source>
        <strain evidence="18 19">TBRC 6029</strain>
    </source>
</reference>
<dbReference type="EMBL" id="VJWX01000085">
    <property type="protein sequence ID" value="TVT53676.1"/>
    <property type="molecule type" value="Genomic_DNA"/>
</dbReference>
<evidence type="ECO:0000313" key="19">
    <source>
        <dbReference type="Proteomes" id="UP000320011"/>
    </source>
</evidence>
<dbReference type="GO" id="GO:0016020">
    <property type="term" value="C:membrane"/>
    <property type="evidence" value="ECO:0007669"/>
    <property type="project" value="UniProtKB-SubCell"/>
</dbReference>
<evidence type="ECO:0000256" key="6">
    <source>
        <dbReference type="ARBA" id="ARBA00022692"/>
    </source>
</evidence>
<dbReference type="Gene3D" id="1.10.287.90">
    <property type="match status" value="1"/>
</dbReference>
<keyword evidence="9" id="KW-0249">Electron transport</keyword>
<evidence type="ECO:0000256" key="15">
    <source>
        <dbReference type="ARBA" id="ARBA00047816"/>
    </source>
</evidence>
<dbReference type="SUPFAM" id="SSF49503">
    <property type="entry name" value="Cupredoxins"/>
    <property type="match status" value="1"/>
</dbReference>
<evidence type="ECO:0000313" key="18">
    <source>
        <dbReference type="EMBL" id="TVT53676.1"/>
    </source>
</evidence>
<dbReference type="RefSeq" id="WP_144587346.1">
    <property type="nucleotide sequence ID" value="NZ_VJWX01000085.1"/>
</dbReference>
<evidence type="ECO:0000256" key="12">
    <source>
        <dbReference type="ARBA" id="ARBA00023136"/>
    </source>
</evidence>
<evidence type="ECO:0000256" key="2">
    <source>
        <dbReference type="ARBA" id="ARBA00007866"/>
    </source>
</evidence>
<evidence type="ECO:0000259" key="17">
    <source>
        <dbReference type="PROSITE" id="PS50857"/>
    </source>
</evidence>
<organism evidence="18 19">
    <name type="scientific">Amycolatopsis rhizosphaerae</name>
    <dbReference type="NCBI Taxonomy" id="2053003"/>
    <lineage>
        <taxon>Bacteria</taxon>
        <taxon>Bacillati</taxon>
        <taxon>Actinomycetota</taxon>
        <taxon>Actinomycetes</taxon>
        <taxon>Pseudonocardiales</taxon>
        <taxon>Pseudonocardiaceae</taxon>
        <taxon>Amycolatopsis</taxon>
    </lineage>
</organism>
<comment type="similarity">
    <text evidence="2">Belongs to the cytochrome c oxidase subunit 2 family.</text>
</comment>
<dbReference type="InterPro" id="IPR045187">
    <property type="entry name" value="CcO_II"/>
</dbReference>
<evidence type="ECO:0000256" key="10">
    <source>
        <dbReference type="ARBA" id="ARBA00022989"/>
    </source>
</evidence>
<dbReference type="PROSITE" id="PS00078">
    <property type="entry name" value="COX2"/>
    <property type="match status" value="1"/>
</dbReference>
<evidence type="ECO:0000256" key="1">
    <source>
        <dbReference type="ARBA" id="ARBA00004141"/>
    </source>
</evidence>
<evidence type="ECO:0000256" key="3">
    <source>
        <dbReference type="ARBA" id="ARBA00012949"/>
    </source>
</evidence>
<dbReference type="Pfam" id="PF00116">
    <property type="entry name" value="COX2"/>
    <property type="match status" value="1"/>
</dbReference>
<keyword evidence="19" id="KW-1185">Reference proteome</keyword>
<dbReference type="GO" id="GO:0004129">
    <property type="term" value="F:cytochrome-c oxidase activity"/>
    <property type="evidence" value="ECO:0007669"/>
    <property type="project" value="UniProtKB-EC"/>
</dbReference>
<keyword evidence="5" id="KW-0679">Respiratory chain</keyword>
<feature type="domain" description="Cytochrome oxidase subunit II copper A binding" evidence="17">
    <location>
        <begin position="158"/>
        <end position="288"/>
    </location>
</feature>
<feature type="transmembrane region" description="Helical" evidence="16">
    <location>
        <begin position="80"/>
        <end position="103"/>
    </location>
</feature>
<dbReference type="InterPro" id="IPR002429">
    <property type="entry name" value="CcO_II-like_C"/>
</dbReference>
<feature type="transmembrane region" description="Helical" evidence="16">
    <location>
        <begin position="124"/>
        <end position="146"/>
    </location>
</feature>
<dbReference type="GO" id="GO:0016491">
    <property type="term" value="F:oxidoreductase activity"/>
    <property type="evidence" value="ECO:0007669"/>
    <property type="project" value="UniProtKB-KW"/>
</dbReference>
<protein>
    <recommendedName>
        <fullName evidence="3">cytochrome-c oxidase</fullName>
        <ecNumber evidence="3">7.1.1.9</ecNumber>
    </recommendedName>
    <alternativeName>
        <fullName evidence="14">Cytochrome aa3 subunit 2</fullName>
    </alternativeName>
</protein>
<comment type="function">
    <text evidence="13">Subunits I and II form the functional core of the enzyme complex. Electrons originating in cytochrome c are transferred via heme a and Cu(A) to the binuclear center formed by heme a3 and Cu(B).</text>
</comment>
<dbReference type="EC" id="7.1.1.9" evidence="3"/>
<comment type="catalytic activity">
    <reaction evidence="15">
        <text>4 Fe(II)-[cytochrome c] + O2 + 8 H(+)(in) = 4 Fe(III)-[cytochrome c] + 2 H2O + 4 H(+)(out)</text>
        <dbReference type="Rhea" id="RHEA:11436"/>
        <dbReference type="Rhea" id="RHEA-COMP:10350"/>
        <dbReference type="Rhea" id="RHEA-COMP:14399"/>
        <dbReference type="ChEBI" id="CHEBI:15377"/>
        <dbReference type="ChEBI" id="CHEBI:15378"/>
        <dbReference type="ChEBI" id="CHEBI:15379"/>
        <dbReference type="ChEBI" id="CHEBI:29033"/>
        <dbReference type="ChEBI" id="CHEBI:29034"/>
        <dbReference type="EC" id="7.1.1.9"/>
    </reaction>
</comment>
<dbReference type="PROSITE" id="PS50857">
    <property type="entry name" value="COX2_CUA"/>
    <property type="match status" value="1"/>
</dbReference>
<dbReference type="Proteomes" id="UP000320011">
    <property type="component" value="Unassembled WGS sequence"/>
</dbReference>
<comment type="subcellular location">
    <subcellularLocation>
        <location evidence="1">Membrane</location>
        <topology evidence="1">Multi-pass membrane protein</topology>
    </subcellularLocation>
</comment>
<dbReference type="GO" id="GO:0042773">
    <property type="term" value="P:ATP synthesis coupled electron transport"/>
    <property type="evidence" value="ECO:0007669"/>
    <property type="project" value="TreeGrafter"/>
</dbReference>
<dbReference type="PANTHER" id="PTHR22888:SF9">
    <property type="entry name" value="CYTOCHROME C OXIDASE SUBUNIT 2"/>
    <property type="match status" value="1"/>
</dbReference>
<evidence type="ECO:0000256" key="13">
    <source>
        <dbReference type="ARBA" id="ARBA00024688"/>
    </source>
</evidence>
<evidence type="ECO:0000256" key="16">
    <source>
        <dbReference type="SAM" id="Phobius"/>
    </source>
</evidence>
<gene>
    <name evidence="18" type="primary">coxB</name>
    <name evidence="18" type="ORF">FNH05_11520</name>
</gene>
<accession>A0A558CY32</accession>
<proteinExistence type="inferred from homology"/>
<keyword evidence="18" id="KW-0560">Oxidoreductase</keyword>
<dbReference type="InterPro" id="IPR008972">
    <property type="entry name" value="Cupredoxin"/>
</dbReference>
<dbReference type="PANTHER" id="PTHR22888">
    <property type="entry name" value="CYTOCHROME C OXIDASE, SUBUNIT II"/>
    <property type="match status" value="1"/>
</dbReference>
<keyword evidence="11" id="KW-0186">Copper</keyword>
<feature type="transmembrane region" description="Helical" evidence="16">
    <location>
        <begin position="41"/>
        <end position="60"/>
    </location>
</feature>
<dbReference type="AlphaFoldDB" id="A0A558CY32"/>